<feature type="non-terminal residue" evidence="2">
    <location>
        <position position="1"/>
    </location>
</feature>
<reference evidence="2" key="1">
    <citation type="submission" date="2022-12" db="EMBL/GenBank/DDBJ databases">
        <title>Draft Genome Sequences of Bacillus licheniformis and Bacillus paralicheniformis strains isolated from Irish skim milk powders.</title>
        <authorList>
            <person name="Lourenco A."/>
            <person name="Li F."/>
            <person name="Geraldine D."/>
            <person name="Tobin J.T."/>
            <person name="Butler F."/>
            <person name="Jordan K."/>
            <person name="Obrien T."/>
        </authorList>
    </citation>
    <scope>NUCLEOTIDE SEQUENCE</scope>
    <source>
        <strain evidence="2">3370</strain>
    </source>
</reference>
<evidence type="ECO:0000313" key="2">
    <source>
        <dbReference type="EMBL" id="MDE1455957.1"/>
    </source>
</evidence>
<dbReference type="Proteomes" id="UP001216709">
    <property type="component" value="Unassembled WGS sequence"/>
</dbReference>
<name>A0AAW6KLS2_9BACI</name>
<dbReference type="EMBL" id="JARAFO010000832">
    <property type="protein sequence ID" value="MDE1455827.1"/>
    <property type="molecule type" value="Genomic_DNA"/>
</dbReference>
<sequence>VPSVAGLIMGGHVIMELLKDIPIKRVKDK</sequence>
<proteinExistence type="predicted"/>
<protein>
    <submittedName>
        <fullName evidence="2">tRNA threonylcarbamoyladenosine dehydratase</fullName>
    </submittedName>
</protein>
<dbReference type="AlphaFoldDB" id="A0AAW6KLS2"/>
<dbReference type="EMBL" id="JARAFO010000967">
    <property type="protein sequence ID" value="MDE1455957.1"/>
    <property type="molecule type" value="Genomic_DNA"/>
</dbReference>
<organism evidence="2 3">
    <name type="scientific">Bacillus paralicheniformis</name>
    <dbReference type="NCBI Taxonomy" id="1648923"/>
    <lineage>
        <taxon>Bacteria</taxon>
        <taxon>Bacillati</taxon>
        <taxon>Bacillota</taxon>
        <taxon>Bacilli</taxon>
        <taxon>Bacillales</taxon>
        <taxon>Bacillaceae</taxon>
        <taxon>Bacillus</taxon>
    </lineage>
</organism>
<gene>
    <name evidence="1" type="ORF">PVN32_27415</name>
    <name evidence="2" type="ORF">PVN32_28065</name>
</gene>
<evidence type="ECO:0000313" key="1">
    <source>
        <dbReference type="EMBL" id="MDE1455827.1"/>
    </source>
</evidence>
<evidence type="ECO:0000313" key="3">
    <source>
        <dbReference type="Proteomes" id="UP001216709"/>
    </source>
</evidence>
<accession>A0AAW6KLS2</accession>
<comment type="caution">
    <text evidence="2">The sequence shown here is derived from an EMBL/GenBank/DDBJ whole genome shotgun (WGS) entry which is preliminary data.</text>
</comment>